<dbReference type="Proteomes" id="UP001139028">
    <property type="component" value="Unassembled WGS sequence"/>
</dbReference>
<feature type="region of interest" description="Disordered" evidence="1">
    <location>
        <begin position="1"/>
        <end position="37"/>
    </location>
</feature>
<organism evidence="3 4">
    <name type="scientific">Microbulbifer okhotskensis</name>
    <dbReference type="NCBI Taxonomy" id="2926617"/>
    <lineage>
        <taxon>Bacteria</taxon>
        <taxon>Pseudomonadati</taxon>
        <taxon>Pseudomonadota</taxon>
        <taxon>Gammaproteobacteria</taxon>
        <taxon>Cellvibrionales</taxon>
        <taxon>Microbulbiferaceae</taxon>
        <taxon>Microbulbifer</taxon>
    </lineage>
</organism>
<evidence type="ECO:0000256" key="2">
    <source>
        <dbReference type="SAM" id="Phobius"/>
    </source>
</evidence>
<evidence type="ECO:0000256" key="1">
    <source>
        <dbReference type="SAM" id="MobiDB-lite"/>
    </source>
</evidence>
<keyword evidence="2" id="KW-0472">Membrane</keyword>
<evidence type="ECO:0000313" key="3">
    <source>
        <dbReference type="EMBL" id="MCO1335780.1"/>
    </source>
</evidence>
<dbReference type="AlphaFoldDB" id="A0A9X2ER00"/>
<keyword evidence="2" id="KW-0812">Transmembrane</keyword>
<keyword evidence="2" id="KW-1133">Transmembrane helix</keyword>
<dbReference type="EMBL" id="JALBWM010000081">
    <property type="protein sequence ID" value="MCO1335780.1"/>
    <property type="molecule type" value="Genomic_DNA"/>
</dbReference>
<sequence>MSEKTPPKDSHLNPDLRVVRDDTYGPDQEGHDPMESVSVKPEKKRLWPLVWAIVTIACVLIAVFLLIP</sequence>
<protein>
    <submittedName>
        <fullName evidence="3">Uncharacterized protein</fullName>
    </submittedName>
</protein>
<evidence type="ECO:0000313" key="4">
    <source>
        <dbReference type="Proteomes" id="UP001139028"/>
    </source>
</evidence>
<proteinExistence type="predicted"/>
<name>A0A9X2ER00_9GAMM</name>
<comment type="caution">
    <text evidence="3">The sequence shown here is derived from an EMBL/GenBank/DDBJ whole genome shotgun (WGS) entry which is preliminary data.</text>
</comment>
<dbReference type="RefSeq" id="WP_252470806.1">
    <property type="nucleotide sequence ID" value="NZ_JALBWM010000081.1"/>
</dbReference>
<accession>A0A9X2ER00</accession>
<gene>
    <name evidence="3" type="ORF">MO867_15700</name>
</gene>
<feature type="transmembrane region" description="Helical" evidence="2">
    <location>
        <begin position="46"/>
        <end position="67"/>
    </location>
</feature>
<keyword evidence="4" id="KW-1185">Reference proteome</keyword>
<reference evidence="3" key="1">
    <citation type="journal article" date="2022" name="Arch. Microbiol.">
        <title>Microbulbifer okhotskensis sp. nov., isolated from a deep bottom sediment of the Okhotsk Sea.</title>
        <authorList>
            <person name="Romanenko L."/>
            <person name="Kurilenko V."/>
            <person name="Otstavnykh N."/>
            <person name="Velansky P."/>
            <person name="Isaeva M."/>
            <person name="Mikhailov V."/>
        </authorList>
    </citation>
    <scope>NUCLEOTIDE SEQUENCE</scope>
    <source>
        <strain evidence="3">OS29</strain>
    </source>
</reference>